<accession>A0ABD4TKD3</accession>
<comment type="subunit">
    <text evidence="8">Homodimer.</text>
</comment>
<comment type="similarity">
    <text evidence="8">Belongs to the archaeal FAD synthase family.</text>
</comment>
<keyword evidence="3 8" id="KW-0808">Transferase</keyword>
<evidence type="ECO:0000259" key="9">
    <source>
        <dbReference type="Pfam" id="PF01467"/>
    </source>
</evidence>
<dbReference type="Pfam" id="PF01467">
    <property type="entry name" value="CTP_transf_like"/>
    <property type="match status" value="1"/>
</dbReference>
<dbReference type="GO" id="GO:0006747">
    <property type="term" value="P:FAD biosynthetic process"/>
    <property type="evidence" value="ECO:0007669"/>
    <property type="project" value="UniProtKB-UniRule"/>
</dbReference>
<keyword evidence="2 8" id="KW-0288">FMN</keyword>
<protein>
    <recommendedName>
        <fullName evidence="8">FAD synthase</fullName>
        <ecNumber evidence="8">2.7.7.2</ecNumber>
    </recommendedName>
    <alternativeName>
        <fullName evidence="8">FMN adenylyltransferase</fullName>
    </alternativeName>
    <alternativeName>
        <fullName evidence="8">Flavin adenine dinucleotide synthase</fullName>
    </alternativeName>
</protein>
<evidence type="ECO:0000256" key="1">
    <source>
        <dbReference type="ARBA" id="ARBA00022630"/>
    </source>
</evidence>
<dbReference type="RefSeq" id="WP_255332158.1">
    <property type="nucleotide sequence ID" value="NZ_VOTZ01000007.1"/>
</dbReference>
<dbReference type="AlphaFoldDB" id="A0ABD4TKD3"/>
<comment type="catalytic activity">
    <reaction evidence="8">
        <text>FMN + ATP + H(+) = FAD + diphosphate</text>
        <dbReference type="Rhea" id="RHEA:17237"/>
        <dbReference type="ChEBI" id="CHEBI:15378"/>
        <dbReference type="ChEBI" id="CHEBI:30616"/>
        <dbReference type="ChEBI" id="CHEBI:33019"/>
        <dbReference type="ChEBI" id="CHEBI:57692"/>
        <dbReference type="ChEBI" id="CHEBI:58210"/>
        <dbReference type="EC" id="2.7.7.2"/>
    </reaction>
</comment>
<dbReference type="HAMAP" id="MF_02115">
    <property type="entry name" value="FAD_synth_arch"/>
    <property type="match status" value="1"/>
</dbReference>
<sequence>MTRIVATGTFDIIHPGHLFYLEQSRALGDELYVIVAREQNVKHKPKPIIPEDQRLAMVLGLKPVDHAVLGDLTDKFRPIREIKPDIITIGFNQRFTSEDLEAELKREGLDIRVVRVGEFRTCKLCSSRQIIDRALLQRGYVPLGNEQT</sequence>
<dbReference type="PANTHER" id="PTHR43793:SF1">
    <property type="entry name" value="FAD SYNTHASE"/>
    <property type="match status" value="1"/>
</dbReference>
<dbReference type="NCBIfam" id="TIGR00125">
    <property type="entry name" value="cyt_tran_rel"/>
    <property type="match status" value="1"/>
</dbReference>
<comment type="pathway">
    <text evidence="8">Cofactor biosynthesis; FAD biosynthesis; FAD from FMN: step 1/1.</text>
</comment>
<keyword evidence="4 8" id="KW-0548">Nucleotidyltransferase</keyword>
<evidence type="ECO:0000256" key="4">
    <source>
        <dbReference type="ARBA" id="ARBA00022695"/>
    </source>
</evidence>
<comment type="caution">
    <text evidence="10">The sequence shown here is derived from an EMBL/GenBank/DDBJ whole genome shotgun (WGS) entry which is preliminary data.</text>
</comment>
<dbReference type="SUPFAM" id="SSF52374">
    <property type="entry name" value="Nucleotidylyl transferase"/>
    <property type="match status" value="1"/>
</dbReference>
<dbReference type="EMBL" id="VOTZ01000007">
    <property type="protein sequence ID" value="MCQ1538214.1"/>
    <property type="molecule type" value="Genomic_DNA"/>
</dbReference>
<feature type="binding site" evidence="8">
    <location>
        <position position="92"/>
    </location>
    <ligand>
        <name>ATP</name>
        <dbReference type="ChEBI" id="CHEBI:30616"/>
    </ligand>
</feature>
<dbReference type="InterPro" id="IPR024902">
    <property type="entry name" value="FAD_synth_RibL"/>
</dbReference>
<evidence type="ECO:0000256" key="6">
    <source>
        <dbReference type="ARBA" id="ARBA00022827"/>
    </source>
</evidence>
<dbReference type="Gene3D" id="3.40.50.620">
    <property type="entry name" value="HUPs"/>
    <property type="match status" value="1"/>
</dbReference>
<evidence type="ECO:0000256" key="5">
    <source>
        <dbReference type="ARBA" id="ARBA00022741"/>
    </source>
</evidence>
<keyword evidence="6 8" id="KW-0274">FAD</keyword>
<evidence type="ECO:0000256" key="7">
    <source>
        <dbReference type="ARBA" id="ARBA00022840"/>
    </source>
</evidence>
<dbReference type="CDD" id="cd02170">
    <property type="entry name" value="cytidylyltransferase"/>
    <property type="match status" value="1"/>
</dbReference>
<gene>
    <name evidence="8" type="primary">ribL</name>
    <name evidence="10" type="ORF">FTO68_04310</name>
</gene>
<comment type="function">
    <text evidence="8">Catalyzes the transfer of the AMP portion of ATP to flavin mononucleotide (FMN) to produce flavin adenine dinucleotide (FAD) coenzyme.</text>
</comment>
<dbReference type="InterPro" id="IPR004821">
    <property type="entry name" value="Cyt_trans-like"/>
</dbReference>
<proteinExistence type="inferred from homology"/>
<evidence type="ECO:0000256" key="2">
    <source>
        <dbReference type="ARBA" id="ARBA00022643"/>
    </source>
</evidence>
<name>A0ABD4TKD3_9EURY</name>
<organism evidence="10 11">
    <name type="scientific">Methanocalculus taiwanensis</name>
    <dbReference type="NCBI Taxonomy" id="106207"/>
    <lineage>
        <taxon>Archaea</taxon>
        <taxon>Methanobacteriati</taxon>
        <taxon>Methanobacteriota</taxon>
        <taxon>Stenosarchaea group</taxon>
        <taxon>Methanomicrobia</taxon>
        <taxon>Methanomicrobiales</taxon>
        <taxon>Methanocalculaceae</taxon>
        <taxon>Methanocalculus</taxon>
    </lineage>
</organism>
<keyword evidence="11" id="KW-1185">Reference proteome</keyword>
<dbReference type="InterPro" id="IPR050385">
    <property type="entry name" value="Archaeal_FAD_synthase"/>
</dbReference>
<keyword evidence="5 8" id="KW-0547">Nucleotide-binding</keyword>
<dbReference type="GO" id="GO:0046444">
    <property type="term" value="P:FMN metabolic process"/>
    <property type="evidence" value="ECO:0007669"/>
    <property type="project" value="UniProtKB-UniRule"/>
</dbReference>
<evidence type="ECO:0000256" key="3">
    <source>
        <dbReference type="ARBA" id="ARBA00022679"/>
    </source>
</evidence>
<keyword evidence="1 8" id="KW-0285">Flavoprotein</keyword>
<dbReference type="EC" id="2.7.7.2" evidence="8"/>
<dbReference type="PANTHER" id="PTHR43793">
    <property type="entry name" value="FAD SYNTHASE"/>
    <property type="match status" value="1"/>
</dbReference>
<dbReference type="GO" id="GO:0005524">
    <property type="term" value="F:ATP binding"/>
    <property type="evidence" value="ECO:0007669"/>
    <property type="project" value="UniProtKB-UniRule"/>
</dbReference>
<comment type="cofactor">
    <cofactor evidence="8">
        <name>a divalent metal cation</name>
        <dbReference type="ChEBI" id="CHEBI:60240"/>
    </cofactor>
</comment>
<feature type="binding site" evidence="8">
    <location>
        <begin position="14"/>
        <end position="17"/>
    </location>
    <ligand>
        <name>ATP</name>
        <dbReference type="ChEBI" id="CHEBI:30616"/>
    </ligand>
</feature>
<dbReference type="InterPro" id="IPR014729">
    <property type="entry name" value="Rossmann-like_a/b/a_fold"/>
</dbReference>
<reference evidence="10 11" key="1">
    <citation type="submission" date="2019-08" db="EMBL/GenBank/DDBJ databases">
        <authorList>
            <person name="Chen S.-C."/>
            <person name="Lai M.-C."/>
            <person name="You Y.-T."/>
        </authorList>
    </citation>
    <scope>NUCLEOTIDE SEQUENCE [LARGE SCALE GENOMIC DNA]</scope>
    <source>
        <strain evidence="10 11">P2F9704a</strain>
    </source>
</reference>
<evidence type="ECO:0000256" key="8">
    <source>
        <dbReference type="HAMAP-Rule" id="MF_02115"/>
    </source>
</evidence>
<dbReference type="Proteomes" id="UP001524383">
    <property type="component" value="Unassembled WGS sequence"/>
</dbReference>
<dbReference type="GO" id="GO:0003919">
    <property type="term" value="F:FMN adenylyltransferase activity"/>
    <property type="evidence" value="ECO:0007669"/>
    <property type="project" value="UniProtKB-UniRule"/>
</dbReference>
<feature type="binding site" evidence="8">
    <location>
        <begin position="9"/>
        <end position="10"/>
    </location>
    <ligand>
        <name>ATP</name>
        <dbReference type="ChEBI" id="CHEBI:30616"/>
    </ligand>
</feature>
<evidence type="ECO:0000313" key="10">
    <source>
        <dbReference type="EMBL" id="MCQ1538214.1"/>
    </source>
</evidence>
<feature type="binding site" evidence="8">
    <location>
        <position position="119"/>
    </location>
    <ligand>
        <name>ATP</name>
        <dbReference type="ChEBI" id="CHEBI:30616"/>
    </ligand>
</feature>
<keyword evidence="7 8" id="KW-0067">ATP-binding</keyword>
<evidence type="ECO:0000313" key="11">
    <source>
        <dbReference type="Proteomes" id="UP001524383"/>
    </source>
</evidence>
<feature type="domain" description="Cytidyltransferase-like" evidence="9">
    <location>
        <begin position="6"/>
        <end position="132"/>
    </location>
</feature>